<dbReference type="Proteomes" id="UP000243255">
    <property type="component" value="Unassembled WGS sequence"/>
</dbReference>
<dbReference type="InterPro" id="IPR013766">
    <property type="entry name" value="Thioredoxin_domain"/>
</dbReference>
<comment type="similarity">
    <text evidence="2">Belongs to the peroxiredoxin family. AhpC/Prx1 subfamily.</text>
</comment>
<feature type="active site" description="Cysteine sulfenic acid (-SOH) intermediate" evidence="12">
    <location>
        <position position="46"/>
    </location>
</feature>
<feature type="disulfide bond" description="Interchain (with Cys-208); in linked form" evidence="12">
    <location>
        <position position="46"/>
    </location>
</feature>
<evidence type="ECO:0000259" key="16">
    <source>
        <dbReference type="PROSITE" id="PS51910"/>
    </source>
</evidence>
<keyword evidence="4 12" id="KW-0575">Peroxidase</keyword>
<dbReference type="GO" id="GO:0008061">
    <property type="term" value="F:chitin binding"/>
    <property type="evidence" value="ECO:0007669"/>
    <property type="project" value="InterPro"/>
</dbReference>
<sequence>MICLPSLGEKAPDFKANTTSGPIKLSSYTGKWVVLFSHPGDFTPVCTTEFLCFTKYYPEFKKRNAELLGLSIDSNASHLAWLYNILLFSGVDVPFPIIEDRDMKIANLYGMIAEPSNDTSAVRSVCIIDDKQILRTILHYPITTGRNIPEILRIIDALQTTDMGKVNTPADWLPGMPVIVPYPATFKELKERVKSCSKGCSCAEWYLCFVPDPKTKTNKYYKANSFPLNMYLGNSNNNAKNNSKSKKVKNTPPRAELDSSGYKPIDVNYCPNVNPIVVEYVFGNPQNLDTRLLDAAIYAFVEINSDGNLYVPNPTFLNQLVNMKTQKPSLKVIAAIGGWGAEGFSDAALTPTSRYNFARNVNNLIKEYNLDGVDIDWEYPGVSAAGIKSRPNDRENFTLLLTAIRDVIGNDKWLSVAGTGDRAYINNSVEIQNIAPIIDYFNLMSYDFTAGETGENARKHHANLFNSDLSLPGYSVDSMVNNLEEAGMPPEKILLGVPFYGRLGAITTKSYDELRRYYINKNGYEYKFDQQAKAPYLVKNNMFEMSYDNELSIFFKSQYVLKNCLGGIFAWASIFDQANILANAMYEGIYSPSKLKNELENIYGKF</sequence>
<dbReference type="Pfam" id="PF10417">
    <property type="entry name" value="1-cysPrx_C"/>
    <property type="match status" value="1"/>
</dbReference>
<evidence type="ECO:0000256" key="10">
    <source>
        <dbReference type="ARBA" id="ARBA00023295"/>
    </source>
</evidence>
<dbReference type="Pfam" id="PF00578">
    <property type="entry name" value="AhpC-TSA"/>
    <property type="match status" value="1"/>
</dbReference>
<dbReference type="Gene3D" id="3.10.50.10">
    <property type="match status" value="1"/>
</dbReference>
<evidence type="ECO:0000256" key="14">
    <source>
        <dbReference type="SAM" id="MobiDB-lite"/>
    </source>
</evidence>
<dbReference type="AlphaFoldDB" id="A0A1M5N9W0"/>
<dbReference type="PROSITE" id="PS51910">
    <property type="entry name" value="GH18_2"/>
    <property type="match status" value="1"/>
</dbReference>
<evidence type="ECO:0000313" key="18">
    <source>
        <dbReference type="Proteomes" id="UP000243255"/>
    </source>
</evidence>
<evidence type="ECO:0000256" key="1">
    <source>
        <dbReference type="ARBA" id="ARBA00000822"/>
    </source>
</evidence>
<evidence type="ECO:0000256" key="11">
    <source>
        <dbReference type="ARBA" id="ARBA00025719"/>
    </source>
</evidence>
<comment type="miscellaneous">
    <text evidence="12">The active site is a conserved redox-active cysteine residue, the peroxidatic cysteine (C(P)), which makes the nucleophilic attack on the peroxide substrate. The peroxide oxidizes the C(P)-SH to cysteine sulfenic acid (C(P)-SOH), which then reacts with another cysteine residue, the resolving cysteine (C(R)), to form a disulfide bridge. The disulfide is subsequently reduced by an appropriate electron donor to complete the catalytic cycle. Although the primary sequence of this enzyme is similar to those of the 1-Cys Prx6 enzymes, its catalytic properties resemble those of the typical 2-Cys Prxs and C(R) is provided by the other dimeric subunit to form an intersubunit disulfide. The disulfide is subsequently reduced by thioredoxin.</text>
</comment>
<dbReference type="Pfam" id="PF00704">
    <property type="entry name" value="Glyco_hydro_18"/>
    <property type="match status" value="1"/>
</dbReference>
<dbReference type="OrthoDB" id="9812811at2"/>
<dbReference type="GO" id="GO:0005737">
    <property type="term" value="C:cytoplasm"/>
    <property type="evidence" value="ECO:0007669"/>
    <property type="project" value="UniProtKB-SubCell"/>
</dbReference>
<dbReference type="HAMAP" id="MF_00401">
    <property type="entry name" value="Peroxiredoxin"/>
    <property type="match status" value="1"/>
</dbReference>
<evidence type="ECO:0000259" key="15">
    <source>
        <dbReference type="PROSITE" id="PS51352"/>
    </source>
</evidence>
<dbReference type="InterPro" id="IPR017853">
    <property type="entry name" value="GH"/>
</dbReference>
<evidence type="ECO:0000256" key="9">
    <source>
        <dbReference type="ARBA" id="ARBA00023284"/>
    </source>
</evidence>
<feature type="domain" description="Thioredoxin" evidence="15">
    <location>
        <begin position="5"/>
        <end position="160"/>
    </location>
</feature>
<dbReference type="InterPro" id="IPR001223">
    <property type="entry name" value="Glyco_hydro18_cat"/>
</dbReference>
<dbReference type="NCBIfam" id="NF009668">
    <property type="entry name" value="PRK13189.1"/>
    <property type="match status" value="1"/>
</dbReference>
<keyword evidence="6 12" id="KW-0049">Antioxidant</keyword>
<keyword evidence="18" id="KW-1185">Reference proteome</keyword>
<organism evidence="17 18">
    <name type="scientific">Asaccharospora irregularis DSM 2635</name>
    <dbReference type="NCBI Taxonomy" id="1121321"/>
    <lineage>
        <taxon>Bacteria</taxon>
        <taxon>Bacillati</taxon>
        <taxon>Bacillota</taxon>
        <taxon>Clostridia</taxon>
        <taxon>Peptostreptococcales</taxon>
        <taxon>Peptostreptococcaceae</taxon>
        <taxon>Asaccharospora</taxon>
    </lineage>
</organism>
<keyword evidence="12" id="KW-1015">Disulfide bond</keyword>
<dbReference type="RefSeq" id="WP_073125224.1">
    <property type="nucleotide sequence ID" value="NZ_BAABCH010000102.1"/>
</dbReference>
<dbReference type="Gene3D" id="3.40.30.10">
    <property type="entry name" value="Glutaredoxin"/>
    <property type="match status" value="1"/>
</dbReference>
<feature type="binding site" evidence="12">
    <location>
        <position position="123"/>
    </location>
    <ligand>
        <name>substrate</name>
    </ligand>
</feature>
<keyword evidence="7 12" id="KW-0560">Oxidoreductase</keyword>
<dbReference type="InterPro" id="IPR000866">
    <property type="entry name" value="AhpC/TSA"/>
</dbReference>
<feature type="disulfide bond" description="Alternate" evidence="12">
    <location>
        <begin position="202"/>
        <end position="208"/>
    </location>
</feature>
<dbReference type="GO" id="GO:0005975">
    <property type="term" value="P:carbohydrate metabolic process"/>
    <property type="evidence" value="ECO:0007669"/>
    <property type="project" value="InterPro"/>
</dbReference>
<evidence type="ECO:0000256" key="6">
    <source>
        <dbReference type="ARBA" id="ARBA00022862"/>
    </source>
</evidence>
<evidence type="ECO:0000256" key="2">
    <source>
        <dbReference type="ARBA" id="ARBA00009796"/>
    </source>
</evidence>
<dbReference type="CDD" id="cd03016">
    <property type="entry name" value="PRX_1cys"/>
    <property type="match status" value="1"/>
</dbReference>
<dbReference type="SUPFAM" id="SSF51445">
    <property type="entry name" value="(Trans)glycosidases"/>
    <property type="match status" value="1"/>
</dbReference>
<dbReference type="PANTHER" id="PTHR11177:SF317">
    <property type="entry name" value="CHITINASE 12-RELATED"/>
    <property type="match status" value="1"/>
</dbReference>
<gene>
    <name evidence="17" type="ORF">SAMN04488530_10968</name>
</gene>
<keyword evidence="9 12" id="KW-0676">Redox-active center</keyword>
<keyword evidence="8" id="KW-0119">Carbohydrate metabolism</keyword>
<dbReference type="PROSITE" id="PS01095">
    <property type="entry name" value="GH18_1"/>
    <property type="match status" value="1"/>
</dbReference>
<dbReference type="GO" id="GO:0008843">
    <property type="term" value="F:endochitinase activity"/>
    <property type="evidence" value="ECO:0007669"/>
    <property type="project" value="UniProtKB-EC"/>
</dbReference>
<dbReference type="Gene3D" id="3.30.1020.10">
    <property type="entry name" value="Antioxidant, Horf6, Chain A, domain2"/>
    <property type="match status" value="1"/>
</dbReference>
<keyword evidence="3 12" id="KW-0963">Cytoplasm</keyword>
<feature type="disulfide bond" description="Interchain (with Cys-46); in linked form" evidence="12">
    <location>
        <position position="208"/>
    </location>
</feature>
<dbReference type="EMBL" id="FQWX01000009">
    <property type="protein sequence ID" value="SHG86376.1"/>
    <property type="molecule type" value="Genomic_DNA"/>
</dbReference>
<comment type="catalytic activity">
    <reaction evidence="12">
        <text>a hydroperoxide + [thioredoxin]-dithiol = an alcohol + [thioredoxin]-disulfide + H2O</text>
        <dbReference type="Rhea" id="RHEA:62620"/>
        <dbReference type="Rhea" id="RHEA-COMP:10698"/>
        <dbReference type="Rhea" id="RHEA-COMP:10700"/>
        <dbReference type="ChEBI" id="CHEBI:15377"/>
        <dbReference type="ChEBI" id="CHEBI:29950"/>
        <dbReference type="ChEBI" id="CHEBI:30879"/>
        <dbReference type="ChEBI" id="CHEBI:35924"/>
        <dbReference type="ChEBI" id="CHEBI:50058"/>
        <dbReference type="EC" id="1.11.1.24"/>
    </reaction>
</comment>
<keyword evidence="10 13" id="KW-0326">Glycosidase</keyword>
<comment type="catalytic activity">
    <reaction evidence="1">
        <text>Random endo-hydrolysis of N-acetyl-beta-D-glucosaminide (1-&gt;4)-beta-linkages in chitin and chitodextrins.</text>
        <dbReference type="EC" id="3.2.1.14"/>
    </reaction>
</comment>
<dbReference type="GO" id="GO:0006032">
    <property type="term" value="P:chitin catabolic process"/>
    <property type="evidence" value="ECO:0007669"/>
    <property type="project" value="UniProtKB-KW"/>
</dbReference>
<evidence type="ECO:0000256" key="5">
    <source>
        <dbReference type="ARBA" id="ARBA00022801"/>
    </source>
</evidence>
<comment type="function">
    <text evidence="12">Thiol-specific peroxidase that catalyzes the reduction of hydrogen peroxide and organic hydroperoxides to water and alcohols, respectively. Plays a role in cell protection against oxidative stress by detoxifying peroxides.</text>
</comment>
<reference evidence="18" key="1">
    <citation type="submission" date="2016-11" db="EMBL/GenBank/DDBJ databases">
        <authorList>
            <person name="Varghese N."/>
            <person name="Submissions S."/>
        </authorList>
    </citation>
    <scope>NUCLEOTIDE SEQUENCE [LARGE SCALE GENOMIC DNA]</scope>
    <source>
        <strain evidence="18">DSM 2635</strain>
    </source>
</reference>
<dbReference type="STRING" id="1121321.SAMN04488530_10968"/>
<dbReference type="GO" id="GO:0140824">
    <property type="term" value="F:thioredoxin-dependent peroxiredoxin activity"/>
    <property type="evidence" value="ECO:0007669"/>
    <property type="project" value="UniProtKB-EC"/>
</dbReference>
<evidence type="ECO:0000256" key="3">
    <source>
        <dbReference type="ARBA" id="ARBA00022490"/>
    </source>
</evidence>
<evidence type="ECO:0000256" key="8">
    <source>
        <dbReference type="ARBA" id="ARBA00023024"/>
    </source>
</evidence>
<dbReference type="InterPro" id="IPR045020">
    <property type="entry name" value="PRX_1cys"/>
</dbReference>
<accession>A0A1M5N9W0</accession>
<protein>
    <recommendedName>
        <fullName evidence="12">Peroxiredoxin</fullName>
        <ecNumber evidence="12">1.11.1.24</ecNumber>
    </recommendedName>
    <alternativeName>
        <fullName evidence="12">Thioredoxin peroxidase</fullName>
    </alternativeName>
    <alternativeName>
        <fullName evidence="12">Thioredoxin-dependent peroxiredoxin</fullName>
    </alternativeName>
</protein>
<keyword evidence="5 13" id="KW-0378">Hydrolase</keyword>
<dbReference type="InterPro" id="IPR019479">
    <property type="entry name" value="Peroxiredoxin_C"/>
</dbReference>
<dbReference type="InterPro" id="IPR001579">
    <property type="entry name" value="Glyco_hydro_18_chit_AS"/>
</dbReference>
<dbReference type="PROSITE" id="PS51352">
    <property type="entry name" value="THIOREDOXIN_2"/>
    <property type="match status" value="1"/>
</dbReference>
<dbReference type="EC" id="1.11.1.24" evidence="12"/>
<comment type="subcellular location">
    <subcellularLocation>
        <location evidence="12">Cytoplasm</location>
    </subcellularLocation>
</comment>
<proteinExistence type="inferred from homology"/>
<feature type="region of interest" description="Disordered" evidence="14">
    <location>
        <begin position="234"/>
        <end position="257"/>
    </location>
</feature>
<dbReference type="PANTHER" id="PTHR11177">
    <property type="entry name" value="CHITINASE"/>
    <property type="match status" value="1"/>
</dbReference>
<keyword evidence="8" id="KW-0146">Chitin degradation</keyword>
<dbReference type="SUPFAM" id="SSF52833">
    <property type="entry name" value="Thioredoxin-like"/>
    <property type="match status" value="1"/>
</dbReference>
<dbReference type="SUPFAM" id="SSF54556">
    <property type="entry name" value="Chitinase insertion domain"/>
    <property type="match status" value="1"/>
</dbReference>
<dbReference type="InterPro" id="IPR036249">
    <property type="entry name" value="Thioredoxin-like_sf"/>
</dbReference>
<comment type="similarity">
    <text evidence="11 12">Belongs to the peroxiredoxin family. Prx6 subfamily.</text>
</comment>
<evidence type="ECO:0000256" key="4">
    <source>
        <dbReference type="ARBA" id="ARBA00022559"/>
    </source>
</evidence>
<evidence type="ECO:0000256" key="13">
    <source>
        <dbReference type="RuleBase" id="RU000489"/>
    </source>
</evidence>
<comment type="subunit">
    <text evidence="12">Homodecamer. Pentamer of dimers that assemble into a ring structure.</text>
</comment>
<feature type="domain" description="GH18" evidence="16">
    <location>
        <begin position="263"/>
        <end position="592"/>
    </location>
</feature>
<dbReference type="Gene3D" id="3.20.20.80">
    <property type="entry name" value="Glycosidases"/>
    <property type="match status" value="1"/>
</dbReference>
<dbReference type="SMART" id="SM00636">
    <property type="entry name" value="Glyco_18"/>
    <property type="match status" value="1"/>
</dbReference>
<dbReference type="InterPro" id="IPR050314">
    <property type="entry name" value="Glycosyl_Hydrlase_18"/>
</dbReference>
<evidence type="ECO:0000256" key="7">
    <source>
        <dbReference type="ARBA" id="ARBA00023002"/>
    </source>
</evidence>
<dbReference type="InterPro" id="IPR029070">
    <property type="entry name" value="Chitinase_insertion_sf"/>
</dbReference>
<name>A0A1M5N9W0_9FIRM</name>
<evidence type="ECO:0000313" key="17">
    <source>
        <dbReference type="EMBL" id="SHG86376.1"/>
    </source>
</evidence>
<keyword evidence="8" id="KW-0624">Polysaccharide degradation</keyword>
<dbReference type="InterPro" id="IPR011583">
    <property type="entry name" value="Chitinase_II/V-like_cat"/>
</dbReference>
<dbReference type="InterPro" id="IPR022915">
    <property type="entry name" value="Peroxiredoxin_TDXH"/>
</dbReference>
<evidence type="ECO:0000256" key="12">
    <source>
        <dbReference type="HAMAP-Rule" id="MF_00401"/>
    </source>
</evidence>